<name>A0A8B8CGS9_CRAVI</name>
<evidence type="ECO:0000313" key="5">
    <source>
        <dbReference type="Proteomes" id="UP000694844"/>
    </source>
</evidence>
<evidence type="ECO:0000313" key="6">
    <source>
        <dbReference type="RefSeq" id="XP_022315018.1"/>
    </source>
</evidence>
<reference evidence="6" key="1">
    <citation type="submission" date="2025-08" db="UniProtKB">
        <authorList>
            <consortium name="RefSeq"/>
        </authorList>
    </citation>
    <scope>IDENTIFICATION</scope>
    <source>
        <tissue evidence="6">Whole sample</tissue>
    </source>
</reference>
<dbReference type="PANTHER" id="PTHR34605">
    <property type="entry name" value="PHAGE_INTEGRASE DOMAIN-CONTAINING PROTEIN"/>
    <property type="match status" value="1"/>
</dbReference>
<dbReference type="PANTHER" id="PTHR34605:SF3">
    <property type="entry name" value="P CELL-TYPE AGGLUTINATION PROTEIN MAP4-LIKE-RELATED"/>
    <property type="match status" value="1"/>
</dbReference>
<dbReference type="GO" id="GO:0006310">
    <property type="term" value="P:DNA recombination"/>
    <property type="evidence" value="ECO:0007669"/>
    <property type="project" value="UniProtKB-KW"/>
</dbReference>
<dbReference type="SUPFAM" id="SSF47823">
    <property type="entry name" value="lambda integrase-like, N-terminal domain"/>
    <property type="match status" value="1"/>
</dbReference>
<dbReference type="Proteomes" id="UP000694844">
    <property type="component" value="Chromosome 2"/>
</dbReference>
<accession>A0A8B8CGS9</accession>
<organism evidence="5 6">
    <name type="scientific">Crassostrea virginica</name>
    <name type="common">Eastern oyster</name>
    <dbReference type="NCBI Taxonomy" id="6565"/>
    <lineage>
        <taxon>Eukaryota</taxon>
        <taxon>Metazoa</taxon>
        <taxon>Spiralia</taxon>
        <taxon>Lophotrochozoa</taxon>
        <taxon>Mollusca</taxon>
        <taxon>Bivalvia</taxon>
        <taxon>Autobranchia</taxon>
        <taxon>Pteriomorphia</taxon>
        <taxon>Ostreida</taxon>
        <taxon>Ostreoidea</taxon>
        <taxon>Ostreidae</taxon>
        <taxon>Crassostrea</taxon>
    </lineage>
</organism>
<sequence length="488" mass="54057">MLYEHKMGPKKQNRQKQSSSQPTKRRRLMDTTPNHQSTVESSSQPTKRRRLMDTTPNHQSTVEATMVQTISAAVTDNVLGQLRKAGILPQDQANEEPRVHLTSMPAQGTSTSNHEAAGHLVEMSTSAPTANESSEIVSAYNESIQLPALLFANNNQCIQPDGHRISQVGTKCSKIPNMHTRQPETRKLLENIADLTVAALAPSTQATYNRAWKIFTSFCTTYGVANSLPANVSTIALFVSFLFTQSFSPRTISTYLSALGYLHKISAQSDPTQAFLIQKMIAGTYRLRNTFDIRLPITHSILNQIIDSVPQVTADEYDHKLYIAIFLFAFSAFARIGELICTPSQNAEVIQLSDVSFTNQDGLVAKATVCFRKFKHNSAGPPKYITFSHGNCKISALDAILTYLRVRSNKPGPFFLSKSGFPVLRVCFDKILNKCLNSCGLDSNRYKGHSFRIGAATYAAEKGLSDAQIRSMGRWSSNAFQKYIRPTS</sequence>
<evidence type="ECO:0000256" key="2">
    <source>
        <dbReference type="ARBA" id="ARBA00023172"/>
    </source>
</evidence>
<dbReference type="SUPFAM" id="SSF56349">
    <property type="entry name" value="DNA breaking-rejoining enzymes"/>
    <property type="match status" value="1"/>
</dbReference>
<dbReference type="InterPro" id="IPR052925">
    <property type="entry name" value="Phage_Integrase-like_Recomb"/>
</dbReference>
<feature type="region of interest" description="Disordered" evidence="3">
    <location>
        <begin position="1"/>
        <end position="57"/>
    </location>
</feature>
<dbReference type="OrthoDB" id="6138017at2759"/>
<evidence type="ECO:0000259" key="4">
    <source>
        <dbReference type="PROSITE" id="PS51898"/>
    </source>
</evidence>
<evidence type="ECO:0000256" key="3">
    <source>
        <dbReference type="SAM" id="MobiDB-lite"/>
    </source>
</evidence>
<keyword evidence="5" id="KW-1185">Reference proteome</keyword>
<dbReference type="Gene3D" id="1.10.443.10">
    <property type="entry name" value="Intergrase catalytic core"/>
    <property type="match status" value="1"/>
</dbReference>
<dbReference type="InterPro" id="IPR002104">
    <property type="entry name" value="Integrase_catalytic"/>
</dbReference>
<feature type="compositionally biased region" description="Polar residues" evidence="3">
    <location>
        <begin position="31"/>
        <end position="45"/>
    </location>
</feature>
<dbReference type="GO" id="GO:0015074">
    <property type="term" value="P:DNA integration"/>
    <property type="evidence" value="ECO:0007669"/>
    <property type="project" value="InterPro"/>
</dbReference>
<evidence type="ECO:0000256" key="1">
    <source>
        <dbReference type="ARBA" id="ARBA00023125"/>
    </source>
</evidence>
<dbReference type="PROSITE" id="PS51898">
    <property type="entry name" value="TYR_RECOMBINASE"/>
    <property type="match status" value="1"/>
</dbReference>
<keyword evidence="2" id="KW-0233">DNA recombination</keyword>
<gene>
    <name evidence="6" type="primary">LOC111119290</name>
</gene>
<dbReference type="GO" id="GO:0003677">
    <property type="term" value="F:DNA binding"/>
    <property type="evidence" value="ECO:0007669"/>
    <property type="project" value="UniProtKB-KW"/>
</dbReference>
<dbReference type="InterPro" id="IPR011010">
    <property type="entry name" value="DNA_brk_join_enz"/>
</dbReference>
<dbReference type="InterPro" id="IPR013762">
    <property type="entry name" value="Integrase-like_cat_sf"/>
</dbReference>
<dbReference type="Gene3D" id="1.10.150.130">
    <property type="match status" value="1"/>
</dbReference>
<feature type="domain" description="Tyr recombinase" evidence="4">
    <location>
        <begin position="292"/>
        <end position="488"/>
    </location>
</feature>
<dbReference type="InterPro" id="IPR010998">
    <property type="entry name" value="Integrase_recombinase_N"/>
</dbReference>
<keyword evidence="1" id="KW-0238">DNA-binding</keyword>
<dbReference type="AlphaFoldDB" id="A0A8B8CGS9"/>
<protein>
    <submittedName>
        <fullName evidence="6">Uncharacterized protein LOC111119290 isoform X2</fullName>
    </submittedName>
</protein>
<dbReference type="GeneID" id="111119290"/>
<proteinExistence type="predicted"/>
<dbReference type="RefSeq" id="XP_022315018.1">
    <property type="nucleotide sequence ID" value="XM_022459310.1"/>
</dbReference>